<dbReference type="Proteomes" id="UP001055460">
    <property type="component" value="Plasmid pB"/>
</dbReference>
<feature type="domain" description="MEKHLA" evidence="1">
    <location>
        <begin position="11"/>
        <end position="146"/>
    </location>
</feature>
<dbReference type="CDD" id="cd00130">
    <property type="entry name" value="PAS"/>
    <property type="match status" value="1"/>
</dbReference>
<gene>
    <name evidence="2" type="ORF">NE863_30790</name>
</gene>
<dbReference type="InterPro" id="IPR013978">
    <property type="entry name" value="MEKHLA"/>
</dbReference>
<evidence type="ECO:0000313" key="3">
    <source>
        <dbReference type="Proteomes" id="UP001055460"/>
    </source>
</evidence>
<dbReference type="InterPro" id="IPR035965">
    <property type="entry name" value="PAS-like_dom_sf"/>
</dbReference>
<sequence>MTTEYDADDAFALIVASFRKVTGKELVDHPFDGRWLYENAPFALLAHDRSDDPRFFYANKTAQACFGYSWQEFIGMPSRLSAEAPNREERQRLLDSVSTKGFIDNYRGLRIAKSGRRFWIENAIVWQLVRANGEHAGQAAMFHSWKDL</sequence>
<keyword evidence="2" id="KW-0614">Plasmid</keyword>
<dbReference type="InterPro" id="IPR000014">
    <property type="entry name" value="PAS"/>
</dbReference>
<evidence type="ECO:0000313" key="2">
    <source>
        <dbReference type="EMBL" id="USJ28237.1"/>
    </source>
</evidence>
<accession>A0A9Q9DEQ4</accession>
<dbReference type="AlphaFoldDB" id="A0A9Q9DEQ4"/>
<geneLocation type="plasmid" evidence="2 3">
    <name>pB</name>
</geneLocation>
<dbReference type="Gene3D" id="3.30.450.20">
    <property type="entry name" value="PAS domain"/>
    <property type="match status" value="1"/>
</dbReference>
<dbReference type="RefSeq" id="WP_112984788.1">
    <property type="nucleotide sequence ID" value="NZ_CAXURO020000003.1"/>
</dbReference>
<dbReference type="Pfam" id="PF08670">
    <property type="entry name" value="MEKHLA"/>
    <property type="match status" value="1"/>
</dbReference>
<protein>
    <submittedName>
        <fullName evidence="2">MEKHLA domain-containing protein</fullName>
    </submittedName>
</protein>
<dbReference type="SUPFAM" id="SSF55785">
    <property type="entry name" value="PYP-like sensor domain (PAS domain)"/>
    <property type="match status" value="1"/>
</dbReference>
<dbReference type="EMBL" id="CP098809">
    <property type="protein sequence ID" value="USJ28237.1"/>
    <property type="molecule type" value="Genomic_DNA"/>
</dbReference>
<name>A0A9Q9DEQ4_ENSAD</name>
<reference evidence="2" key="1">
    <citation type="submission" date="2022-06" db="EMBL/GenBank/DDBJ databases">
        <title>Physiological and biochemical characterization and genomic elucidation of a strain of the genus Ensifer adhaerens M8 that combines arsenic oxidation and chromium reduction.</title>
        <authorList>
            <person name="Li X."/>
            <person name="Yu c."/>
        </authorList>
    </citation>
    <scope>NUCLEOTIDE SEQUENCE</scope>
    <source>
        <strain evidence="2">M8</strain>
        <plasmid evidence="2">pB</plasmid>
    </source>
</reference>
<dbReference type="NCBIfam" id="TIGR00229">
    <property type="entry name" value="sensory_box"/>
    <property type="match status" value="1"/>
</dbReference>
<evidence type="ECO:0000259" key="1">
    <source>
        <dbReference type="Pfam" id="PF08670"/>
    </source>
</evidence>
<proteinExistence type="predicted"/>
<organism evidence="2 3">
    <name type="scientific">Ensifer adhaerens</name>
    <name type="common">Sinorhizobium morelense</name>
    <dbReference type="NCBI Taxonomy" id="106592"/>
    <lineage>
        <taxon>Bacteria</taxon>
        <taxon>Pseudomonadati</taxon>
        <taxon>Pseudomonadota</taxon>
        <taxon>Alphaproteobacteria</taxon>
        <taxon>Hyphomicrobiales</taxon>
        <taxon>Rhizobiaceae</taxon>
        <taxon>Sinorhizobium/Ensifer group</taxon>
        <taxon>Ensifer</taxon>
    </lineage>
</organism>